<feature type="region of interest" description="Disordered" evidence="6">
    <location>
        <begin position="103"/>
        <end position="125"/>
    </location>
</feature>
<dbReference type="EC" id="2.3.2.8" evidence="5"/>
<dbReference type="Pfam" id="PF04376">
    <property type="entry name" value="ATE_N"/>
    <property type="match status" value="1"/>
</dbReference>
<dbReference type="Pfam" id="PF04377">
    <property type="entry name" value="ATE_C"/>
    <property type="match status" value="1"/>
</dbReference>
<keyword evidence="3 5" id="KW-0833">Ubl conjugation pathway</keyword>
<sequence>MSIADYHGAYESSCGYCKELNEATNEIERKQKRNCIGMHIHGHLPVNYYEDMMARNWRRSGNFFYQPQNESMCCPQYAIRLDVNRFKPSKHHRKSLKKIEKFLKGDADEKTQKTKSDNPSKKKPFQDLMAQELTTCLRHAVEEILSGNVHDPLISLLDQIKSDVRVNPCLKGKSSDANYTSNIVMMLLGQFKKHYKDQTAPKKPKEIAEYFSSKIISNKNISSISCADNGYINIFVNKPQQKEQDVQSIEPKPIEKNKTKSLTTKFVKSSFDEEEFNIYKKYQTTIHHDDPEEVNRKSYKRFLCTSCLTLPSVAQGSGPFSGYGSYHIQYRLDEVLVGVSVVDVLVKGLSSVYFFYDPDYSHLSLGVYSALQEIKMIAEENQKHPEFEYYYLGFYIHSCAKMKYKAQYKPSQLLCPVTFEWVDLDECTHKLDQSKFCSFSKNAKDEKPAQYKTFLKYDDPRSDVKVLLSNSVYPFKALLRKFELKQELLSRIQEYINTVGEHAFDIIFVIH</sequence>
<dbReference type="PANTHER" id="PTHR21367">
    <property type="entry name" value="ARGININE-TRNA-PROTEIN TRANSFERASE 1"/>
    <property type="match status" value="1"/>
</dbReference>
<dbReference type="InterPro" id="IPR030700">
    <property type="entry name" value="N-end_Aminoacyl_Trfase"/>
</dbReference>
<dbReference type="Proteomes" id="UP001431209">
    <property type="component" value="Unassembled WGS sequence"/>
</dbReference>
<comment type="function">
    <text evidence="5">Involved in the post-translational conjugation of arginine to the N-terminal aspartate or glutamate of a protein. This arginylation is required for degradation of the protein via the ubiquitin pathway.</text>
</comment>
<accession>A0AAW2YH56</accession>
<evidence type="ECO:0000256" key="1">
    <source>
        <dbReference type="ARBA" id="ARBA00009991"/>
    </source>
</evidence>
<evidence type="ECO:0000313" key="9">
    <source>
        <dbReference type="Proteomes" id="UP001431209"/>
    </source>
</evidence>
<dbReference type="GO" id="GO:0004814">
    <property type="term" value="F:arginine-tRNA ligase activity"/>
    <property type="evidence" value="ECO:0007669"/>
    <property type="project" value="InterPro"/>
</dbReference>
<name>A0AAW2YH56_9EUKA</name>
<evidence type="ECO:0000256" key="5">
    <source>
        <dbReference type="PIRNR" id="PIRNR037207"/>
    </source>
</evidence>
<keyword evidence="9" id="KW-1185">Reference proteome</keyword>
<evidence type="ECO:0000256" key="6">
    <source>
        <dbReference type="SAM" id="MobiDB-lite"/>
    </source>
</evidence>
<dbReference type="GO" id="GO:0005737">
    <property type="term" value="C:cytoplasm"/>
    <property type="evidence" value="ECO:0007669"/>
    <property type="project" value="InterPro"/>
</dbReference>
<evidence type="ECO:0000313" key="8">
    <source>
        <dbReference type="EMBL" id="KAL0476525.1"/>
    </source>
</evidence>
<dbReference type="PANTHER" id="PTHR21367:SF1">
    <property type="entry name" value="ARGINYL-TRNA--PROTEIN TRANSFERASE 1"/>
    <property type="match status" value="1"/>
</dbReference>
<dbReference type="GO" id="GO:0006420">
    <property type="term" value="P:arginyl-tRNA aminoacylation"/>
    <property type="evidence" value="ECO:0007669"/>
    <property type="project" value="InterPro"/>
</dbReference>
<dbReference type="InterPro" id="IPR005148">
    <property type="entry name" value="Arg-tRNA-synth_N"/>
</dbReference>
<protein>
    <recommendedName>
        <fullName evidence="5">Arginyl-tRNA--protein transferase 1</fullName>
        <shortName evidence="5">Arginyltransferase 1</shortName>
        <shortName evidence="5">R-transferase 1</shortName>
        <ecNumber evidence="5">2.3.2.8</ecNumber>
    </recommendedName>
    <alternativeName>
        <fullName evidence="5">Arginine-tRNA--protein transferase 1</fullName>
    </alternativeName>
</protein>
<reference evidence="8 9" key="1">
    <citation type="submission" date="2024-03" db="EMBL/GenBank/DDBJ databases">
        <title>The Acrasis kona genome and developmental transcriptomes reveal deep origins of eukaryotic multicellular pathways.</title>
        <authorList>
            <person name="Sheikh S."/>
            <person name="Fu C.-J."/>
            <person name="Brown M.W."/>
            <person name="Baldauf S.L."/>
        </authorList>
    </citation>
    <scope>NUCLEOTIDE SEQUENCE [LARGE SCALE GENOMIC DNA]</scope>
    <source>
        <strain evidence="8 9">ATCC MYA-3509</strain>
    </source>
</reference>
<keyword evidence="2 5" id="KW-0808">Transferase</keyword>
<feature type="compositionally biased region" description="Basic and acidic residues" evidence="6">
    <location>
        <begin position="103"/>
        <end position="120"/>
    </location>
</feature>
<keyword evidence="4 5" id="KW-0012">Acyltransferase</keyword>
<dbReference type="Gene3D" id="3.30.1360.70">
    <property type="entry name" value="Arginyl tRNA synthetase N-terminal domain"/>
    <property type="match status" value="1"/>
</dbReference>
<gene>
    <name evidence="8" type="ORF">AKO1_004500</name>
</gene>
<dbReference type="InterPro" id="IPR007471">
    <property type="entry name" value="N-end_Aminoacyl_Trfase_N"/>
</dbReference>
<feature type="domain" description="Arginyl tRNA synthetase N-terminal" evidence="7">
    <location>
        <begin position="131"/>
        <end position="236"/>
    </location>
</feature>
<dbReference type="GO" id="GO:0004057">
    <property type="term" value="F:arginyl-tRNA--protein transferase activity"/>
    <property type="evidence" value="ECO:0007669"/>
    <property type="project" value="UniProtKB-EC"/>
</dbReference>
<comment type="caution">
    <text evidence="8">The sequence shown here is derived from an EMBL/GenBank/DDBJ whole genome shotgun (WGS) entry which is preliminary data.</text>
</comment>
<organism evidence="8 9">
    <name type="scientific">Acrasis kona</name>
    <dbReference type="NCBI Taxonomy" id="1008807"/>
    <lineage>
        <taxon>Eukaryota</taxon>
        <taxon>Discoba</taxon>
        <taxon>Heterolobosea</taxon>
        <taxon>Tetramitia</taxon>
        <taxon>Eutetramitia</taxon>
        <taxon>Acrasidae</taxon>
        <taxon>Acrasis</taxon>
    </lineage>
</organism>
<dbReference type="GO" id="GO:0005524">
    <property type="term" value="F:ATP binding"/>
    <property type="evidence" value="ECO:0007669"/>
    <property type="project" value="InterPro"/>
</dbReference>
<proteinExistence type="inferred from homology"/>
<dbReference type="InterPro" id="IPR017137">
    <property type="entry name" value="Arg-tRNA-P_Trfase_1_euk"/>
</dbReference>
<dbReference type="InterPro" id="IPR007472">
    <property type="entry name" value="N-end_Aminoacyl_Trfase_C"/>
</dbReference>
<evidence type="ECO:0000256" key="4">
    <source>
        <dbReference type="ARBA" id="ARBA00023315"/>
    </source>
</evidence>
<comment type="catalytic activity">
    <reaction evidence="5">
        <text>an N-terminal L-alpha-aminoacyl-[protein] + L-arginyl-tRNA(Arg) = an N-terminal L-arginyl-L-aminoacyl-[protein] + tRNA(Arg) + H(+)</text>
        <dbReference type="Rhea" id="RHEA:10208"/>
        <dbReference type="Rhea" id="RHEA-COMP:9658"/>
        <dbReference type="Rhea" id="RHEA-COMP:9673"/>
        <dbReference type="Rhea" id="RHEA-COMP:10636"/>
        <dbReference type="Rhea" id="RHEA-COMP:10638"/>
        <dbReference type="ChEBI" id="CHEBI:15378"/>
        <dbReference type="ChEBI" id="CHEBI:78442"/>
        <dbReference type="ChEBI" id="CHEBI:78513"/>
        <dbReference type="ChEBI" id="CHEBI:78597"/>
        <dbReference type="ChEBI" id="CHEBI:83562"/>
        <dbReference type="EC" id="2.3.2.8"/>
    </reaction>
</comment>
<dbReference type="PIRSF" id="PIRSF037207">
    <property type="entry name" value="ATE1_euk"/>
    <property type="match status" value="1"/>
</dbReference>
<comment type="similarity">
    <text evidence="1 5">Belongs to the R-transferase family.</text>
</comment>
<dbReference type="InterPro" id="IPR016181">
    <property type="entry name" value="Acyl_CoA_acyltransferase"/>
</dbReference>
<dbReference type="AlphaFoldDB" id="A0AAW2YH56"/>
<evidence type="ECO:0000256" key="2">
    <source>
        <dbReference type="ARBA" id="ARBA00022679"/>
    </source>
</evidence>
<dbReference type="SUPFAM" id="SSF55729">
    <property type="entry name" value="Acyl-CoA N-acyltransferases (Nat)"/>
    <property type="match status" value="1"/>
</dbReference>
<dbReference type="Pfam" id="PF03485">
    <property type="entry name" value="Arg_tRNA_synt_N"/>
    <property type="match status" value="1"/>
</dbReference>
<dbReference type="EMBL" id="JAOPGA020000055">
    <property type="protein sequence ID" value="KAL0476525.1"/>
    <property type="molecule type" value="Genomic_DNA"/>
</dbReference>
<evidence type="ECO:0000256" key="3">
    <source>
        <dbReference type="ARBA" id="ARBA00022786"/>
    </source>
</evidence>
<dbReference type="SMART" id="SM01016">
    <property type="entry name" value="Arg_tRNA_synt_N"/>
    <property type="match status" value="1"/>
</dbReference>
<dbReference type="InterPro" id="IPR036695">
    <property type="entry name" value="Arg-tRNA-synth_N_sf"/>
</dbReference>
<evidence type="ECO:0000259" key="7">
    <source>
        <dbReference type="SMART" id="SM01016"/>
    </source>
</evidence>